<dbReference type="STRING" id="205130.ENSMAMP00000004182"/>
<dbReference type="Pfam" id="PF00010">
    <property type="entry name" value="HLH"/>
    <property type="match status" value="1"/>
</dbReference>
<reference evidence="8" key="2">
    <citation type="submission" date="2025-09" db="UniProtKB">
        <authorList>
            <consortium name="Ensembl"/>
        </authorList>
    </citation>
    <scope>IDENTIFICATION</scope>
</reference>
<sequence>MRSGSPVLPAGRSRRGSGRRVPGLSRNKSPEVEFPHVPVLLPRDMDLCYRLLRQLVPGLPPGRAASRVEILRHVIDYILDLQTELDDSSPAREPGAAATELPEPTVSLGIDRVLTADLGLMLRSFFSFYLLLVWK</sequence>
<keyword evidence="3" id="KW-0805">Transcription regulation</keyword>
<reference evidence="8" key="1">
    <citation type="submission" date="2025-08" db="UniProtKB">
        <authorList>
            <consortium name="Ensembl"/>
        </authorList>
    </citation>
    <scope>IDENTIFICATION</scope>
</reference>
<keyword evidence="9" id="KW-1185">Reference proteome</keyword>
<keyword evidence="2" id="KW-0678">Repressor</keyword>
<dbReference type="SMART" id="SM00353">
    <property type="entry name" value="HLH"/>
    <property type="match status" value="1"/>
</dbReference>
<dbReference type="GO" id="GO:0005634">
    <property type="term" value="C:nucleus"/>
    <property type="evidence" value="ECO:0007669"/>
    <property type="project" value="UniProtKB-SubCell"/>
</dbReference>
<evidence type="ECO:0000313" key="9">
    <source>
        <dbReference type="Proteomes" id="UP000261640"/>
    </source>
</evidence>
<dbReference type="GO" id="GO:0046983">
    <property type="term" value="F:protein dimerization activity"/>
    <property type="evidence" value="ECO:0007669"/>
    <property type="project" value="InterPro"/>
</dbReference>
<dbReference type="Proteomes" id="UP000261640">
    <property type="component" value="Unplaced"/>
</dbReference>
<dbReference type="PANTHER" id="PTHR11723:SF17">
    <property type="entry name" value="PROTEIN EXTRA-MACROCHAETAE"/>
    <property type="match status" value="1"/>
</dbReference>
<keyword evidence="4" id="KW-0804">Transcription</keyword>
<dbReference type="Ensembl" id="ENSMAMT00000004284.2">
    <property type="protein sequence ID" value="ENSMAMP00000004182.2"/>
    <property type="gene ID" value="ENSMAMG00000002840.2"/>
</dbReference>
<evidence type="ECO:0000256" key="2">
    <source>
        <dbReference type="ARBA" id="ARBA00022491"/>
    </source>
</evidence>
<dbReference type="GO" id="GO:0005737">
    <property type="term" value="C:cytoplasm"/>
    <property type="evidence" value="ECO:0007669"/>
    <property type="project" value="InterPro"/>
</dbReference>
<accession>A0A3Q3KRU6</accession>
<evidence type="ECO:0000256" key="1">
    <source>
        <dbReference type="ARBA" id="ARBA00004123"/>
    </source>
</evidence>
<dbReference type="InterPro" id="IPR036638">
    <property type="entry name" value="HLH_DNA-bd_sf"/>
</dbReference>
<dbReference type="InParanoid" id="A0A3Q3KRU6"/>
<proteinExistence type="predicted"/>
<dbReference type="PANTHER" id="PTHR11723">
    <property type="entry name" value="DNA-BINDING PROTEIN INHIBITOR"/>
    <property type="match status" value="1"/>
</dbReference>
<dbReference type="GO" id="GO:0030154">
    <property type="term" value="P:cell differentiation"/>
    <property type="evidence" value="ECO:0007669"/>
    <property type="project" value="TreeGrafter"/>
</dbReference>
<evidence type="ECO:0000256" key="4">
    <source>
        <dbReference type="ARBA" id="ARBA00023163"/>
    </source>
</evidence>
<feature type="region of interest" description="Disordered" evidence="6">
    <location>
        <begin position="1"/>
        <end position="30"/>
    </location>
</feature>
<dbReference type="InterPro" id="IPR011598">
    <property type="entry name" value="bHLH_dom"/>
</dbReference>
<evidence type="ECO:0000256" key="5">
    <source>
        <dbReference type="ARBA" id="ARBA00023242"/>
    </source>
</evidence>
<evidence type="ECO:0000313" key="8">
    <source>
        <dbReference type="Ensembl" id="ENSMAMP00000004182.2"/>
    </source>
</evidence>
<dbReference type="GeneTree" id="ENSGT00940000177938"/>
<evidence type="ECO:0000256" key="3">
    <source>
        <dbReference type="ARBA" id="ARBA00023015"/>
    </source>
</evidence>
<organism evidence="8 9">
    <name type="scientific">Mastacembelus armatus</name>
    <name type="common">zig-zag eel</name>
    <dbReference type="NCBI Taxonomy" id="205130"/>
    <lineage>
        <taxon>Eukaryota</taxon>
        <taxon>Metazoa</taxon>
        <taxon>Chordata</taxon>
        <taxon>Craniata</taxon>
        <taxon>Vertebrata</taxon>
        <taxon>Euteleostomi</taxon>
        <taxon>Actinopterygii</taxon>
        <taxon>Neopterygii</taxon>
        <taxon>Teleostei</taxon>
        <taxon>Neoteleostei</taxon>
        <taxon>Acanthomorphata</taxon>
        <taxon>Anabantaria</taxon>
        <taxon>Synbranchiformes</taxon>
        <taxon>Mastacembelidae</taxon>
        <taxon>Mastacembelus</taxon>
    </lineage>
</organism>
<feature type="domain" description="BHLH" evidence="7">
    <location>
        <begin position="29"/>
        <end position="81"/>
    </location>
</feature>
<comment type="subcellular location">
    <subcellularLocation>
        <location evidence="1">Nucleus</location>
    </subcellularLocation>
</comment>
<protein>
    <recommendedName>
        <fullName evidence="7">BHLH domain-containing protein</fullName>
    </recommendedName>
</protein>
<dbReference type="Gene3D" id="4.10.280.10">
    <property type="entry name" value="Helix-loop-helix DNA-binding domain"/>
    <property type="match status" value="1"/>
</dbReference>
<name>A0A3Q3KRU6_9TELE</name>
<dbReference type="GO" id="GO:0032922">
    <property type="term" value="P:circadian regulation of gene expression"/>
    <property type="evidence" value="ECO:0007669"/>
    <property type="project" value="TreeGrafter"/>
</dbReference>
<evidence type="ECO:0000256" key="6">
    <source>
        <dbReference type="SAM" id="MobiDB-lite"/>
    </source>
</evidence>
<dbReference type="AlphaFoldDB" id="A0A3Q3KRU6"/>
<evidence type="ECO:0000259" key="7">
    <source>
        <dbReference type="PROSITE" id="PS50888"/>
    </source>
</evidence>
<keyword evidence="5" id="KW-0539">Nucleus</keyword>
<dbReference type="InterPro" id="IPR026052">
    <property type="entry name" value="DNA-bd_prot-inh"/>
</dbReference>
<dbReference type="PROSITE" id="PS50888">
    <property type="entry name" value="BHLH"/>
    <property type="match status" value="1"/>
</dbReference>
<dbReference type="SUPFAM" id="SSF47459">
    <property type="entry name" value="HLH, helix-loop-helix DNA-binding domain"/>
    <property type="match status" value="1"/>
</dbReference>
<dbReference type="GO" id="GO:0000122">
    <property type="term" value="P:negative regulation of transcription by RNA polymerase II"/>
    <property type="evidence" value="ECO:0007669"/>
    <property type="project" value="InterPro"/>
</dbReference>